<evidence type="ECO:0000313" key="3">
    <source>
        <dbReference type="EMBL" id="OGM19986.1"/>
    </source>
</evidence>
<organism evidence="3 4">
    <name type="scientific">Candidatus Woesebacteria bacterium RIFCSPHIGHO2_01_FULL_38_9</name>
    <dbReference type="NCBI Taxonomy" id="1802492"/>
    <lineage>
        <taxon>Bacteria</taxon>
        <taxon>Candidatus Woeseibacteriota</taxon>
    </lineage>
</organism>
<comment type="caution">
    <text evidence="3">The sequence shown here is derived from an EMBL/GenBank/DDBJ whole genome shotgun (WGS) entry which is preliminary data.</text>
</comment>
<proteinExistence type="predicted"/>
<accession>A0A1F7XY86</accession>
<evidence type="ECO:0000256" key="2">
    <source>
        <dbReference type="SAM" id="Phobius"/>
    </source>
</evidence>
<dbReference type="Proteomes" id="UP000178419">
    <property type="component" value="Unassembled WGS sequence"/>
</dbReference>
<evidence type="ECO:0000313" key="4">
    <source>
        <dbReference type="Proteomes" id="UP000178419"/>
    </source>
</evidence>
<gene>
    <name evidence="3" type="ORF">A2714_04935</name>
</gene>
<dbReference type="Gene3D" id="2.60.40.680">
    <property type="match status" value="1"/>
</dbReference>
<protein>
    <recommendedName>
        <fullName evidence="5">Cohesin domain-containing protein</fullName>
    </recommendedName>
</protein>
<feature type="region of interest" description="Disordered" evidence="1">
    <location>
        <begin position="206"/>
        <end position="239"/>
    </location>
</feature>
<dbReference type="AlphaFoldDB" id="A0A1F7XY86"/>
<sequence>MPAKKVIVALLIIVVAIGGFVAGLVLLREQQNLVEEAAVPTGQAKVSITPETGNLNVGDTVQTNVSFNPANIPVSGVAVRLLYPFSGATPEVSVQSIQINQSLLSSGDWTCPTQASNIEGSNVIVDIACANTSSAGFTANTDTLLATVTLKVDRAPSVSPLVLRFDPAKSVITRKSDNEDILLIPASTGSFTIAGSQTQVTLTPTPSVRLTTTPTPTTKVSGTPTPTRSTTPTPTTAQLPDAGVSYPTLFGLGLGILVIVGAVLLAL</sequence>
<reference evidence="3 4" key="1">
    <citation type="journal article" date="2016" name="Nat. Commun.">
        <title>Thousands of microbial genomes shed light on interconnected biogeochemical processes in an aquifer system.</title>
        <authorList>
            <person name="Anantharaman K."/>
            <person name="Brown C.T."/>
            <person name="Hug L.A."/>
            <person name="Sharon I."/>
            <person name="Castelle C.J."/>
            <person name="Probst A.J."/>
            <person name="Thomas B.C."/>
            <person name="Singh A."/>
            <person name="Wilkins M.J."/>
            <person name="Karaoz U."/>
            <person name="Brodie E.L."/>
            <person name="Williams K.H."/>
            <person name="Hubbard S.S."/>
            <person name="Banfield J.F."/>
        </authorList>
    </citation>
    <scope>NUCLEOTIDE SEQUENCE [LARGE SCALE GENOMIC DNA]</scope>
</reference>
<name>A0A1F7XY86_9BACT</name>
<feature type="transmembrane region" description="Helical" evidence="2">
    <location>
        <begin position="7"/>
        <end position="27"/>
    </location>
</feature>
<feature type="compositionally biased region" description="Low complexity" evidence="1">
    <location>
        <begin position="206"/>
        <end position="236"/>
    </location>
</feature>
<keyword evidence="2" id="KW-0472">Membrane</keyword>
<evidence type="ECO:0000256" key="1">
    <source>
        <dbReference type="SAM" id="MobiDB-lite"/>
    </source>
</evidence>
<keyword evidence="2" id="KW-0812">Transmembrane</keyword>
<feature type="transmembrane region" description="Helical" evidence="2">
    <location>
        <begin position="244"/>
        <end position="266"/>
    </location>
</feature>
<evidence type="ECO:0008006" key="5">
    <source>
        <dbReference type="Google" id="ProtNLM"/>
    </source>
</evidence>
<keyword evidence="2" id="KW-1133">Transmembrane helix</keyword>
<dbReference type="EMBL" id="MGGE01000055">
    <property type="protein sequence ID" value="OGM19986.1"/>
    <property type="molecule type" value="Genomic_DNA"/>
</dbReference>